<feature type="transmembrane region" description="Helical" evidence="1">
    <location>
        <begin position="37"/>
        <end position="55"/>
    </location>
</feature>
<accession>A0A645CKY9</accession>
<reference evidence="2" key="1">
    <citation type="submission" date="2019-08" db="EMBL/GenBank/DDBJ databases">
        <authorList>
            <person name="Kucharzyk K."/>
            <person name="Murdoch R.W."/>
            <person name="Higgins S."/>
            <person name="Loffler F."/>
        </authorList>
    </citation>
    <scope>NUCLEOTIDE SEQUENCE</scope>
</reference>
<keyword evidence="1" id="KW-1133">Transmembrane helix</keyword>
<name>A0A645CKY9_9ZZZZ</name>
<organism evidence="2">
    <name type="scientific">bioreactor metagenome</name>
    <dbReference type="NCBI Taxonomy" id="1076179"/>
    <lineage>
        <taxon>unclassified sequences</taxon>
        <taxon>metagenomes</taxon>
        <taxon>ecological metagenomes</taxon>
    </lineage>
</organism>
<keyword evidence="1" id="KW-0472">Membrane</keyword>
<dbReference type="AlphaFoldDB" id="A0A645CKY9"/>
<feature type="transmembrane region" description="Helical" evidence="1">
    <location>
        <begin position="6"/>
        <end position="25"/>
    </location>
</feature>
<evidence type="ECO:0000256" key="1">
    <source>
        <dbReference type="SAM" id="Phobius"/>
    </source>
</evidence>
<protein>
    <submittedName>
        <fullName evidence="2">Uncharacterized protein</fullName>
    </submittedName>
</protein>
<keyword evidence="1" id="KW-0812">Transmembrane</keyword>
<evidence type="ECO:0000313" key="2">
    <source>
        <dbReference type="EMBL" id="MPM77621.1"/>
    </source>
</evidence>
<sequence>MNVALNFIVLIVGLILIGALWRLFSTDPEVKDRAKKYTIVFLCVGVVCYAIQYFLGLGI</sequence>
<dbReference type="EMBL" id="VSSQ01028068">
    <property type="protein sequence ID" value="MPM77621.1"/>
    <property type="molecule type" value="Genomic_DNA"/>
</dbReference>
<gene>
    <name evidence="2" type="ORF">SDC9_124628</name>
</gene>
<proteinExistence type="predicted"/>
<comment type="caution">
    <text evidence="2">The sequence shown here is derived from an EMBL/GenBank/DDBJ whole genome shotgun (WGS) entry which is preliminary data.</text>
</comment>